<dbReference type="PANTHER" id="PTHR22930:SF267">
    <property type="entry name" value="NUCLEASE HARBI1-RELATED"/>
    <property type="match status" value="1"/>
</dbReference>
<accession>A0A6M2DQ48</accession>
<feature type="domain" description="DDE Tnp4" evidence="8">
    <location>
        <begin position="153"/>
        <end position="308"/>
    </location>
</feature>
<dbReference type="GO" id="GO:0004518">
    <property type="term" value="F:nuclease activity"/>
    <property type="evidence" value="ECO:0007669"/>
    <property type="project" value="UniProtKB-KW"/>
</dbReference>
<dbReference type="GO" id="GO:0046872">
    <property type="term" value="F:metal ion binding"/>
    <property type="evidence" value="ECO:0007669"/>
    <property type="project" value="UniProtKB-KW"/>
</dbReference>
<organism evidence="9">
    <name type="scientific">Xenopsylla cheopis</name>
    <name type="common">Oriental rat flea</name>
    <name type="synonym">Pulex cheopis</name>
    <dbReference type="NCBI Taxonomy" id="163159"/>
    <lineage>
        <taxon>Eukaryota</taxon>
        <taxon>Metazoa</taxon>
        <taxon>Ecdysozoa</taxon>
        <taxon>Arthropoda</taxon>
        <taxon>Hexapoda</taxon>
        <taxon>Insecta</taxon>
        <taxon>Pterygota</taxon>
        <taxon>Neoptera</taxon>
        <taxon>Endopterygota</taxon>
        <taxon>Siphonaptera</taxon>
        <taxon>Pulicidae</taxon>
        <taxon>Xenopsyllinae</taxon>
        <taxon>Xenopsylla</taxon>
    </lineage>
</organism>
<evidence type="ECO:0000256" key="2">
    <source>
        <dbReference type="ARBA" id="ARBA00004123"/>
    </source>
</evidence>
<keyword evidence="7" id="KW-0539">Nucleus</keyword>
<reference evidence="9" key="1">
    <citation type="submission" date="2020-03" db="EMBL/GenBank/DDBJ databases">
        <title>Transcriptomic Profiling of the Digestive Tract of the Rat Flea, Xenopsylla cheopis, Following Blood Feeding and Infection with Yersinia pestis.</title>
        <authorList>
            <person name="Bland D.M."/>
            <person name="Martens C.A."/>
            <person name="Virtaneva K."/>
            <person name="Kanakabandi K."/>
            <person name="Long D."/>
            <person name="Rosenke R."/>
            <person name="Saturday G.A."/>
            <person name="Hoyt F.H."/>
            <person name="Bruno D.P."/>
            <person name="Ribeiro J.M.C."/>
            <person name="Hinnebusch J."/>
        </authorList>
    </citation>
    <scope>NUCLEOTIDE SEQUENCE</scope>
</reference>
<evidence type="ECO:0000256" key="3">
    <source>
        <dbReference type="ARBA" id="ARBA00006958"/>
    </source>
</evidence>
<evidence type="ECO:0000256" key="6">
    <source>
        <dbReference type="ARBA" id="ARBA00022801"/>
    </source>
</evidence>
<comment type="similarity">
    <text evidence="3">Belongs to the HARBI1 family.</text>
</comment>
<dbReference type="Pfam" id="PF13359">
    <property type="entry name" value="DDE_Tnp_4"/>
    <property type="match status" value="1"/>
</dbReference>
<dbReference type="GO" id="GO:0016787">
    <property type="term" value="F:hydrolase activity"/>
    <property type="evidence" value="ECO:0007669"/>
    <property type="project" value="UniProtKB-KW"/>
</dbReference>
<name>A0A6M2DQ48_XENCH</name>
<dbReference type="EMBL" id="GIIL01004600">
    <property type="protein sequence ID" value="NOV48326.1"/>
    <property type="molecule type" value="Transcribed_RNA"/>
</dbReference>
<dbReference type="InterPro" id="IPR027806">
    <property type="entry name" value="HARBI1_dom"/>
</dbReference>
<proteinExistence type="inferred from homology"/>
<comment type="subcellular location">
    <subcellularLocation>
        <location evidence="2">Nucleus</location>
    </subcellularLocation>
</comment>
<evidence type="ECO:0000259" key="8">
    <source>
        <dbReference type="Pfam" id="PF13359"/>
    </source>
</evidence>
<evidence type="ECO:0000256" key="1">
    <source>
        <dbReference type="ARBA" id="ARBA00001968"/>
    </source>
</evidence>
<dbReference type="AlphaFoldDB" id="A0A6M2DQ48"/>
<evidence type="ECO:0000256" key="7">
    <source>
        <dbReference type="ARBA" id="ARBA00023242"/>
    </source>
</evidence>
<evidence type="ECO:0000313" key="9">
    <source>
        <dbReference type="EMBL" id="NOV48326.1"/>
    </source>
</evidence>
<dbReference type="GO" id="GO:0005634">
    <property type="term" value="C:nucleus"/>
    <property type="evidence" value="ECO:0007669"/>
    <property type="project" value="UniProtKB-SubCell"/>
</dbReference>
<comment type="cofactor">
    <cofactor evidence="1">
        <name>a divalent metal cation</name>
        <dbReference type="ChEBI" id="CHEBI:60240"/>
    </cofactor>
</comment>
<protein>
    <submittedName>
        <fullName evidence="9">Putative nuclease harbi1</fullName>
    </submittedName>
</protein>
<dbReference type="PANTHER" id="PTHR22930">
    <property type="match status" value="1"/>
</dbReference>
<keyword evidence="6" id="KW-0378">Hydrolase</keyword>
<evidence type="ECO:0000256" key="5">
    <source>
        <dbReference type="ARBA" id="ARBA00022723"/>
    </source>
</evidence>
<keyword evidence="5" id="KW-0479">Metal-binding</keyword>
<sequence>MMRVLNEEEERTSRYRTRYLRRSLRDHENIWELDDRALKNSFRLPKRLAQELIVNLERFVQPKMSSWSIPFYLQVLAALHFYGHGSYQSCVGNSYLNNMSQPSVSRAIKTVTDLIIQYQTPKEIVFPTTTVQKEEKKIRFYNKYHLGGIIGCIDCTHISIVTPKIDDDVVPAMLYMNRKGFHSINVEVICDSEELVLFANARYPGSTHDAAIWQISKVREHLTMNAGGSYILGDSGYPLEPWLLTPYRNPANDIEERYNTMHKRARNVIERTFGIIKSRFRCLLRHRVLHYDPAAAGKIIYAVLTLHNMCKKQNIPLDQDETVEVEVDTDDAEEGIFIIYYTFIVAHT</sequence>
<evidence type="ECO:0000256" key="4">
    <source>
        <dbReference type="ARBA" id="ARBA00022722"/>
    </source>
</evidence>
<dbReference type="InterPro" id="IPR045249">
    <property type="entry name" value="HARBI1-like"/>
</dbReference>
<keyword evidence="4" id="KW-0540">Nuclease</keyword>